<dbReference type="FunFam" id="1.10.10.10:FF:000322">
    <property type="entry name" value="Probable disease resistance protein At1g63360"/>
    <property type="match status" value="1"/>
</dbReference>
<dbReference type="GO" id="GO:0002758">
    <property type="term" value="P:innate immune response-activating signaling pathway"/>
    <property type="evidence" value="ECO:0007669"/>
    <property type="project" value="UniProtKB-ARBA"/>
</dbReference>
<dbReference type="PANTHER" id="PTHR23155">
    <property type="entry name" value="DISEASE RESISTANCE PROTEIN RP"/>
    <property type="match status" value="1"/>
</dbReference>
<dbReference type="SUPFAM" id="SSF52540">
    <property type="entry name" value="P-loop containing nucleoside triphosphate hydrolases"/>
    <property type="match status" value="1"/>
</dbReference>
<keyword evidence="2" id="KW-0433">Leucine-rich repeat</keyword>
<feature type="region of interest" description="Disordered" evidence="7">
    <location>
        <begin position="148"/>
        <end position="176"/>
    </location>
</feature>
<gene>
    <name evidence="11" type="ORF">E2562_014556</name>
</gene>
<evidence type="ECO:0000313" key="11">
    <source>
        <dbReference type="EMBL" id="KAF0924755.1"/>
    </source>
</evidence>
<keyword evidence="3" id="KW-0677">Repeat</keyword>
<dbReference type="Gene3D" id="1.20.5.4130">
    <property type="match status" value="1"/>
</dbReference>
<evidence type="ECO:0000313" key="12">
    <source>
        <dbReference type="Proteomes" id="UP000479710"/>
    </source>
</evidence>
<feature type="compositionally biased region" description="Polar residues" evidence="7">
    <location>
        <begin position="450"/>
        <end position="462"/>
    </location>
</feature>
<dbReference type="InterPro" id="IPR055414">
    <property type="entry name" value="LRR_R13L4/SHOC2-like"/>
</dbReference>
<dbReference type="PANTHER" id="PTHR23155:SF1062">
    <property type="entry name" value="OS11G0579400 PROTEIN"/>
    <property type="match status" value="1"/>
</dbReference>
<keyword evidence="4" id="KW-0547">Nucleotide-binding</keyword>
<dbReference type="InterPro" id="IPR036388">
    <property type="entry name" value="WH-like_DNA-bd_sf"/>
</dbReference>
<keyword evidence="6" id="KW-0175">Coiled coil</keyword>
<dbReference type="SUPFAM" id="SSF52058">
    <property type="entry name" value="L domain-like"/>
    <property type="match status" value="1"/>
</dbReference>
<dbReference type="InterPro" id="IPR032675">
    <property type="entry name" value="LRR_dom_sf"/>
</dbReference>
<dbReference type="CDD" id="cd14798">
    <property type="entry name" value="RX-CC_like"/>
    <property type="match status" value="1"/>
</dbReference>
<evidence type="ECO:0000256" key="2">
    <source>
        <dbReference type="ARBA" id="ARBA00022614"/>
    </source>
</evidence>
<dbReference type="InterPro" id="IPR038005">
    <property type="entry name" value="RX-like_CC"/>
</dbReference>
<evidence type="ECO:0000256" key="5">
    <source>
        <dbReference type="ARBA" id="ARBA00022821"/>
    </source>
</evidence>
<evidence type="ECO:0000256" key="3">
    <source>
        <dbReference type="ARBA" id="ARBA00022737"/>
    </source>
</evidence>
<evidence type="ECO:0000256" key="4">
    <source>
        <dbReference type="ARBA" id="ARBA00022741"/>
    </source>
</evidence>
<name>A0A6G1EI57_9ORYZ</name>
<dbReference type="Pfam" id="PF18052">
    <property type="entry name" value="Rx_N"/>
    <property type="match status" value="1"/>
</dbReference>
<dbReference type="Pfam" id="PF23559">
    <property type="entry name" value="WHD_DRP"/>
    <property type="match status" value="1"/>
</dbReference>
<feature type="region of interest" description="Disordered" evidence="7">
    <location>
        <begin position="347"/>
        <end position="366"/>
    </location>
</feature>
<evidence type="ECO:0000259" key="9">
    <source>
        <dbReference type="Pfam" id="PF23559"/>
    </source>
</evidence>
<dbReference type="SUPFAM" id="SSF52047">
    <property type="entry name" value="RNI-like"/>
    <property type="match status" value="1"/>
</dbReference>
<feature type="region of interest" description="Disordered" evidence="7">
    <location>
        <begin position="433"/>
        <end position="473"/>
    </location>
</feature>
<evidence type="ECO:0000259" key="10">
    <source>
        <dbReference type="Pfam" id="PF23598"/>
    </source>
</evidence>
<keyword evidence="5" id="KW-0611">Plant defense</keyword>
<dbReference type="InterPro" id="IPR044974">
    <property type="entry name" value="Disease_R_plants"/>
</dbReference>
<proteinExistence type="inferred from homology"/>
<dbReference type="GO" id="GO:0000166">
    <property type="term" value="F:nucleotide binding"/>
    <property type="evidence" value="ECO:0007669"/>
    <property type="project" value="UniProtKB-KW"/>
</dbReference>
<keyword evidence="12" id="KW-1185">Reference proteome</keyword>
<evidence type="ECO:0000256" key="6">
    <source>
        <dbReference type="ARBA" id="ARBA00023054"/>
    </source>
</evidence>
<feature type="compositionally biased region" description="Basic and acidic residues" evidence="7">
    <location>
        <begin position="161"/>
        <end position="176"/>
    </location>
</feature>
<feature type="domain" description="Disease resistance N-terminal" evidence="8">
    <location>
        <begin position="9"/>
        <end position="87"/>
    </location>
</feature>
<dbReference type="InterPro" id="IPR027417">
    <property type="entry name" value="P-loop_NTPase"/>
</dbReference>
<dbReference type="GO" id="GO:0009626">
    <property type="term" value="P:plant-type hypersensitive response"/>
    <property type="evidence" value="ECO:0007669"/>
    <property type="project" value="UniProtKB-ARBA"/>
</dbReference>
<protein>
    <submittedName>
        <fullName evidence="11">Uncharacterized protein</fullName>
    </submittedName>
</protein>
<reference evidence="11 12" key="1">
    <citation type="submission" date="2019-11" db="EMBL/GenBank/DDBJ databases">
        <title>Whole genome sequence of Oryza granulata.</title>
        <authorList>
            <person name="Li W."/>
        </authorList>
    </citation>
    <scope>NUCLEOTIDE SEQUENCE [LARGE SCALE GENOMIC DNA]</scope>
    <source>
        <strain evidence="12">cv. Menghai</strain>
        <tissue evidence="11">Leaf</tissue>
    </source>
</reference>
<dbReference type="Proteomes" id="UP000479710">
    <property type="component" value="Unassembled WGS sequence"/>
</dbReference>
<dbReference type="EMBL" id="SPHZ02000003">
    <property type="protein sequence ID" value="KAF0924755.1"/>
    <property type="molecule type" value="Genomic_DNA"/>
</dbReference>
<dbReference type="Gene3D" id="3.80.10.10">
    <property type="entry name" value="Ribonuclease Inhibitor"/>
    <property type="match status" value="3"/>
</dbReference>
<dbReference type="OrthoDB" id="688479at2759"/>
<feature type="domain" description="Disease resistance protein winged helix" evidence="9">
    <location>
        <begin position="669"/>
        <end position="740"/>
    </location>
</feature>
<evidence type="ECO:0000259" key="8">
    <source>
        <dbReference type="Pfam" id="PF18052"/>
    </source>
</evidence>
<comment type="caution">
    <text evidence="11">The sequence shown here is derived from an EMBL/GenBank/DDBJ whole genome shotgun (WGS) entry which is preliminary data.</text>
</comment>
<dbReference type="InterPro" id="IPR041118">
    <property type="entry name" value="Rx_N"/>
</dbReference>
<dbReference type="GO" id="GO:0042742">
    <property type="term" value="P:defense response to bacterium"/>
    <property type="evidence" value="ECO:0007669"/>
    <property type="project" value="UniProtKB-ARBA"/>
</dbReference>
<comment type="similarity">
    <text evidence="1">Belongs to the disease resistance NB-LRR family.</text>
</comment>
<feature type="domain" description="Disease resistance R13L4/SHOC-2-like LRR" evidence="10">
    <location>
        <begin position="789"/>
        <end position="1102"/>
    </location>
</feature>
<evidence type="ECO:0000256" key="1">
    <source>
        <dbReference type="ARBA" id="ARBA00008894"/>
    </source>
</evidence>
<dbReference type="Gene3D" id="1.10.10.10">
    <property type="entry name" value="Winged helix-like DNA-binding domain superfamily/Winged helix DNA-binding domain"/>
    <property type="match status" value="1"/>
</dbReference>
<evidence type="ECO:0000256" key="7">
    <source>
        <dbReference type="SAM" id="MobiDB-lite"/>
    </source>
</evidence>
<dbReference type="Pfam" id="PF23598">
    <property type="entry name" value="LRR_14"/>
    <property type="match status" value="1"/>
</dbReference>
<organism evidence="11 12">
    <name type="scientific">Oryza meyeriana var. granulata</name>
    <dbReference type="NCBI Taxonomy" id="110450"/>
    <lineage>
        <taxon>Eukaryota</taxon>
        <taxon>Viridiplantae</taxon>
        <taxon>Streptophyta</taxon>
        <taxon>Embryophyta</taxon>
        <taxon>Tracheophyta</taxon>
        <taxon>Spermatophyta</taxon>
        <taxon>Magnoliopsida</taxon>
        <taxon>Liliopsida</taxon>
        <taxon>Poales</taxon>
        <taxon>Poaceae</taxon>
        <taxon>BOP clade</taxon>
        <taxon>Oryzoideae</taxon>
        <taxon>Oryzeae</taxon>
        <taxon>Oryzinae</taxon>
        <taxon>Oryza</taxon>
        <taxon>Oryza meyeriana</taxon>
    </lineage>
</organism>
<sequence>MAELTAGAVNALLGVLRNELLLLGRLGSDVNYIKEEMESMNSFLAHLARRKPPGGMHDEQVRTWMKQVRDLAQDCSSCLDLYLRRGDPEIQRARGGAQRHLWWILWFAQKVVAQHRVAIELRALKERARDVGDRRVRYGVMVPEDVAGGSPLQDEGYQGFDRVRNDDDDLDSRRLPDDHRHRALQPLTPEQYCAEVLVDWVKQQSPADQAKSIPCVAIVAAESSAAVVRQVLALAADNLEHVVVRLHLPTVHYPWDLPLEASEIVSYIRREWLQKEQGTALESYVVEQWRKDGPDDDYWANQMKAYRFKWEDYWDVRGRIREINIDGKIREINDKIEDATKKMIEQAKTKDNTDQQGESMTKQARRKKITPLDLLMEALASYAQKVFPDSNNEAPLQTQQAMAATTAAALGEDQIKEIIRKMAPDIIRQMQLLEGGGGSSSSLNKGPEQQAPSTQPGGQNDQTKTAARDDALAAASEEAKKKLPEILEKIKYQMVLKGKLDKAKDLLKGKKILFIIQDDGDYISTLQWEYTRKALGLLDCALGSAVIVTTTNSQKARKFCSPEREPMTCSLPGVYYDRLLRLIGQHKKEDREYTQILRDILDKCDKGDEFSMKIFAHALRANPNRSNEELVKLQDRLLLKSPRNVANMFMFSYNDLHKEYKSCLLYLAIFPQGQKIRRSTLVGRWVVEGFISMEDWRTTVRRAERCFDMLIDRWFVDPGDVGATGYIKSCVVGKQVHDIITNIAKEQHIVEARLSHHLARHFSIFSDLRLRRSDNICMFVEKLHKYELQLPQLKVLDLESCTCFYKSDRYLKSICNKILLLKYLSLRGTYVTHLPREINHLHELEILDIRETKVPAADTKEIVLLKLKRLMAGREVYPSPSRNHSGSDGKPLFYSVQIPDKIAKMENMEVLSNVEASRADDELKDIGKLYHLRKLGVVISNKPSHLRNLVQAISDVNDSLESLSITLLKTESKGIPPSEDDSLPYHIFKCYEQPPKNLKSLNISGTTQSGQLFQLLLAKVLDKLTKVTLHNTSLNKENMKHLAKLPELRDFRLRHKSYAGRKLAFKKGKFQNLKNLLFEGSNMTEVIFGDEAAPKLESIKLSSAIVIAMIIEKAAAPRLKKIDLSDARITTIRFEKGAAPDLQEINMSSTNITSVIFEDKATPSLKKIALSNTNVQFLFGINYLPKLKEIELDGSRIIDINELGKVTLRGTSHEQADMQILASQPKLESLVLLSCNEPHDSHLSFNKDEFKDLKLLHVKCFGITNMSFAEGAAPKLEKIVWFFNKIESLSGIKNLTNLKEVELDGENVPRQVSEDIKHQKCALKLPPNQRHTKTMDTDSD</sequence>
<dbReference type="InterPro" id="IPR058922">
    <property type="entry name" value="WHD_DRP"/>
</dbReference>
<accession>A0A6G1EI57</accession>